<organism evidence="1">
    <name type="scientific">marine sediment metagenome</name>
    <dbReference type="NCBI Taxonomy" id="412755"/>
    <lineage>
        <taxon>unclassified sequences</taxon>
        <taxon>metagenomes</taxon>
        <taxon>ecological metagenomes</taxon>
    </lineage>
</organism>
<dbReference type="EMBL" id="LAZR01033314">
    <property type="protein sequence ID" value="KKL48458.1"/>
    <property type="molecule type" value="Genomic_DNA"/>
</dbReference>
<dbReference type="AlphaFoldDB" id="A0A0F9CGL3"/>
<evidence type="ECO:0000313" key="1">
    <source>
        <dbReference type="EMBL" id="KKL48458.1"/>
    </source>
</evidence>
<reference evidence="1" key="1">
    <citation type="journal article" date="2015" name="Nature">
        <title>Complex archaea that bridge the gap between prokaryotes and eukaryotes.</title>
        <authorList>
            <person name="Spang A."/>
            <person name="Saw J.H."/>
            <person name="Jorgensen S.L."/>
            <person name="Zaremba-Niedzwiedzka K."/>
            <person name="Martijn J."/>
            <person name="Lind A.E."/>
            <person name="van Eijk R."/>
            <person name="Schleper C."/>
            <person name="Guy L."/>
            <person name="Ettema T.J."/>
        </authorList>
    </citation>
    <scope>NUCLEOTIDE SEQUENCE</scope>
</reference>
<gene>
    <name evidence="1" type="ORF">LCGC14_2325290</name>
</gene>
<protein>
    <submittedName>
        <fullName evidence="1">Uncharacterized protein</fullName>
    </submittedName>
</protein>
<proteinExistence type="predicted"/>
<sequence length="59" mass="7083">MKLTEVEHLQRQIFNLKSKLNKVETIVNKIGQFTHTGIKWTHREKIMINYYGELKNVLK</sequence>
<name>A0A0F9CGL3_9ZZZZ</name>
<comment type="caution">
    <text evidence="1">The sequence shown here is derived from an EMBL/GenBank/DDBJ whole genome shotgun (WGS) entry which is preliminary data.</text>
</comment>
<accession>A0A0F9CGL3</accession>